<comment type="caution">
    <text evidence="7">The sequence shown here is derived from an EMBL/GenBank/DDBJ whole genome shotgun (WGS) entry which is preliminary data.</text>
</comment>
<evidence type="ECO:0000256" key="3">
    <source>
        <dbReference type="ARBA" id="ARBA00022692"/>
    </source>
</evidence>
<dbReference type="AlphaFoldDB" id="A0A6P0HNT9"/>
<feature type="transmembrane region" description="Helical" evidence="6">
    <location>
        <begin position="337"/>
        <end position="360"/>
    </location>
</feature>
<evidence type="ECO:0000256" key="6">
    <source>
        <dbReference type="SAM" id="Phobius"/>
    </source>
</evidence>
<dbReference type="RefSeq" id="WP_163773518.1">
    <property type="nucleotide sequence ID" value="NZ_JAAGXA010000013.1"/>
</dbReference>
<accession>A0A6P0HNT9</accession>
<evidence type="ECO:0008006" key="9">
    <source>
        <dbReference type="Google" id="ProtNLM"/>
    </source>
</evidence>
<feature type="transmembrane region" description="Helical" evidence="6">
    <location>
        <begin position="279"/>
        <end position="302"/>
    </location>
</feature>
<sequence length="398" mass="42343">MRLSRFQRTFALITGGKIAGALLQAASLALLASFMDVAEFGRFFVVVSITYLAMTPFEFGFGTLALRIKREDDPGGTLAAVLALRCTTTALTIGLTFVGCVLSFENMSPSLILAATIWATSEAVGNLSQNLYVGLLRENVAIAFLLARRAVLVAALLLGQAQRVSSPTELILFACGLSLVAGPALLSIHASLPMQSPIKLLSSRRRFWLTGLGDNLRQLDTVIVMLLAGPVVTGYFAAASRLVAPLGILTSSLMQSMIPEMVRRGKEDTSQFLRSALRYMTLVAAVLALASSASPILMTVVYGSEFGPSWPIAAAIIFGAGLTAMNQTILAWEVDQGLSGAVTVIILLSTFLYLTCISAASFASTTYALAVGILVSGMAYHLALRFRFVKHFPKAEAT</sequence>
<feature type="transmembrane region" description="Helical" evidence="6">
    <location>
        <begin position="78"/>
        <end position="104"/>
    </location>
</feature>
<evidence type="ECO:0000256" key="1">
    <source>
        <dbReference type="ARBA" id="ARBA00004651"/>
    </source>
</evidence>
<dbReference type="GO" id="GO:0005886">
    <property type="term" value="C:plasma membrane"/>
    <property type="evidence" value="ECO:0007669"/>
    <property type="project" value="UniProtKB-SubCell"/>
</dbReference>
<feature type="transmembrane region" description="Helical" evidence="6">
    <location>
        <begin position="170"/>
        <end position="194"/>
    </location>
</feature>
<evidence type="ECO:0000313" key="7">
    <source>
        <dbReference type="EMBL" id="NEN79970.1"/>
    </source>
</evidence>
<keyword evidence="4 6" id="KW-1133">Transmembrane helix</keyword>
<organism evidence="7 8">
    <name type="scientific">Nocardioides zeae</name>
    <dbReference type="NCBI Taxonomy" id="1457234"/>
    <lineage>
        <taxon>Bacteria</taxon>
        <taxon>Bacillati</taxon>
        <taxon>Actinomycetota</taxon>
        <taxon>Actinomycetes</taxon>
        <taxon>Propionibacteriales</taxon>
        <taxon>Nocardioidaceae</taxon>
        <taxon>Nocardioides</taxon>
    </lineage>
</organism>
<feature type="transmembrane region" description="Helical" evidence="6">
    <location>
        <begin position="12"/>
        <end position="34"/>
    </location>
</feature>
<keyword evidence="8" id="KW-1185">Reference proteome</keyword>
<feature type="transmembrane region" description="Helical" evidence="6">
    <location>
        <begin position="308"/>
        <end position="325"/>
    </location>
</feature>
<comment type="subcellular location">
    <subcellularLocation>
        <location evidence="1">Cell membrane</location>
        <topology evidence="1">Multi-pass membrane protein</topology>
    </subcellularLocation>
</comment>
<evidence type="ECO:0000256" key="4">
    <source>
        <dbReference type="ARBA" id="ARBA00022989"/>
    </source>
</evidence>
<gene>
    <name evidence="7" type="ORF">G3T38_17025</name>
</gene>
<feature type="transmembrane region" description="Helical" evidence="6">
    <location>
        <begin position="40"/>
        <end position="66"/>
    </location>
</feature>
<protein>
    <recommendedName>
        <fullName evidence="9">Oligosaccharide flippase family protein</fullName>
    </recommendedName>
</protein>
<reference evidence="7 8" key="1">
    <citation type="journal article" date="2014" name="Int. J. Syst. Evol. Microbiol.">
        <title>Nocardioides zeae sp. nov., isolated from the stem of Zea mays.</title>
        <authorList>
            <person name="Glaeser S.P."/>
            <person name="McInroy J.A."/>
            <person name="Busse H.J."/>
            <person name="Kampfer P."/>
        </authorList>
    </citation>
    <scope>NUCLEOTIDE SEQUENCE [LARGE SCALE GENOMIC DNA]</scope>
    <source>
        <strain evidence="7 8">JCM 30728</strain>
    </source>
</reference>
<name>A0A6P0HNT9_9ACTN</name>
<evidence type="ECO:0000313" key="8">
    <source>
        <dbReference type="Proteomes" id="UP000468687"/>
    </source>
</evidence>
<dbReference type="EMBL" id="JAAGXA010000013">
    <property type="protein sequence ID" value="NEN79970.1"/>
    <property type="molecule type" value="Genomic_DNA"/>
</dbReference>
<keyword evidence="3 6" id="KW-0812">Transmembrane</keyword>
<keyword evidence="5 6" id="KW-0472">Membrane</keyword>
<dbReference type="PANTHER" id="PTHR30250:SF11">
    <property type="entry name" value="O-ANTIGEN TRANSPORTER-RELATED"/>
    <property type="match status" value="1"/>
</dbReference>
<dbReference type="PANTHER" id="PTHR30250">
    <property type="entry name" value="PST FAMILY PREDICTED COLANIC ACID TRANSPORTER"/>
    <property type="match status" value="1"/>
</dbReference>
<dbReference type="Proteomes" id="UP000468687">
    <property type="component" value="Unassembled WGS sequence"/>
</dbReference>
<feature type="transmembrane region" description="Helical" evidence="6">
    <location>
        <begin position="215"/>
        <end position="236"/>
    </location>
</feature>
<keyword evidence="2" id="KW-1003">Cell membrane</keyword>
<feature type="transmembrane region" description="Helical" evidence="6">
    <location>
        <begin position="366"/>
        <end position="384"/>
    </location>
</feature>
<evidence type="ECO:0000256" key="5">
    <source>
        <dbReference type="ARBA" id="ARBA00023136"/>
    </source>
</evidence>
<dbReference type="InterPro" id="IPR050833">
    <property type="entry name" value="Poly_Biosynth_Transport"/>
</dbReference>
<proteinExistence type="predicted"/>
<evidence type="ECO:0000256" key="2">
    <source>
        <dbReference type="ARBA" id="ARBA00022475"/>
    </source>
</evidence>